<organism evidence="2 3">
    <name type="scientific">Hallerella succinigenes</name>
    <dbReference type="NCBI Taxonomy" id="1896222"/>
    <lineage>
        <taxon>Bacteria</taxon>
        <taxon>Pseudomonadati</taxon>
        <taxon>Fibrobacterota</taxon>
        <taxon>Fibrobacteria</taxon>
        <taxon>Fibrobacterales</taxon>
        <taxon>Fibrobacteraceae</taxon>
        <taxon>Hallerella</taxon>
    </lineage>
</organism>
<dbReference type="OrthoDB" id="9804855at2"/>
<keyword evidence="1" id="KW-1133">Transmembrane helix</keyword>
<dbReference type="EMBL" id="PGEX01000001">
    <property type="protein sequence ID" value="PJJ42249.1"/>
    <property type="molecule type" value="Genomic_DNA"/>
</dbReference>
<feature type="transmembrane region" description="Helical" evidence="1">
    <location>
        <begin position="44"/>
        <end position="62"/>
    </location>
</feature>
<sequence>MDKKIVLTYGLRLLGVVLVLMYFFGHPLLNRIFPGFPISSLNYFFYAGLLCYLIGAVLYYVFNRKTLKKMAKGNEDEL</sequence>
<dbReference type="Proteomes" id="UP000231134">
    <property type="component" value="Unassembled WGS sequence"/>
</dbReference>
<evidence type="ECO:0000313" key="2">
    <source>
        <dbReference type="EMBL" id="PJJ42249.1"/>
    </source>
</evidence>
<keyword evidence="3" id="KW-1185">Reference proteome</keyword>
<accession>A0A2M9A961</accession>
<keyword evidence="1" id="KW-0472">Membrane</keyword>
<dbReference type="AlphaFoldDB" id="A0A2M9A961"/>
<proteinExistence type="predicted"/>
<gene>
    <name evidence="2" type="ORF">BGX16_2271</name>
</gene>
<protein>
    <submittedName>
        <fullName evidence="2">Uncharacterized protein</fullName>
    </submittedName>
</protein>
<name>A0A2M9A961_9BACT</name>
<feature type="transmembrane region" description="Helical" evidence="1">
    <location>
        <begin position="7"/>
        <end position="24"/>
    </location>
</feature>
<comment type="caution">
    <text evidence="2">The sequence shown here is derived from an EMBL/GenBank/DDBJ whole genome shotgun (WGS) entry which is preliminary data.</text>
</comment>
<dbReference type="RefSeq" id="WP_100426118.1">
    <property type="nucleotide sequence ID" value="NZ_JAQXKX010000014.1"/>
</dbReference>
<keyword evidence="1" id="KW-0812">Transmembrane</keyword>
<evidence type="ECO:0000313" key="3">
    <source>
        <dbReference type="Proteomes" id="UP000231134"/>
    </source>
</evidence>
<evidence type="ECO:0000256" key="1">
    <source>
        <dbReference type="SAM" id="Phobius"/>
    </source>
</evidence>
<reference evidence="2 3" key="1">
    <citation type="submission" date="2017-11" db="EMBL/GenBank/DDBJ databases">
        <title>Animal gut microbial communities from fecal samples from Wisconsin, USA.</title>
        <authorList>
            <person name="Neumann A."/>
        </authorList>
    </citation>
    <scope>NUCLEOTIDE SEQUENCE [LARGE SCALE GENOMIC DNA]</scope>
    <source>
        <strain evidence="2 3">UWS3</strain>
    </source>
</reference>